<keyword evidence="5 12" id="KW-0479">Metal-binding</keyword>
<dbReference type="Proteomes" id="UP000663828">
    <property type="component" value="Unassembled WGS sequence"/>
</dbReference>
<evidence type="ECO:0000256" key="4">
    <source>
        <dbReference type="ARBA" id="ARBA00022617"/>
    </source>
</evidence>
<evidence type="ECO:0000256" key="9">
    <source>
        <dbReference type="ARBA" id="ARBA00023033"/>
    </source>
</evidence>
<dbReference type="GO" id="GO:0005789">
    <property type="term" value="C:endoplasmic reticulum membrane"/>
    <property type="evidence" value="ECO:0007669"/>
    <property type="project" value="UniProtKB-SubCell"/>
</dbReference>
<dbReference type="GO" id="GO:0008395">
    <property type="term" value="F:steroid hydroxylase activity"/>
    <property type="evidence" value="ECO:0007669"/>
    <property type="project" value="TreeGrafter"/>
</dbReference>
<dbReference type="Gene3D" id="1.10.630.10">
    <property type="entry name" value="Cytochrome P450"/>
    <property type="match status" value="2"/>
</dbReference>
<evidence type="ECO:0000313" key="15">
    <source>
        <dbReference type="Proteomes" id="UP000663828"/>
    </source>
</evidence>
<dbReference type="PANTHER" id="PTHR24302">
    <property type="entry name" value="CYTOCHROME P450 FAMILY 3"/>
    <property type="match status" value="1"/>
</dbReference>
<keyword evidence="6" id="KW-0256">Endoplasmic reticulum</keyword>
<dbReference type="GO" id="GO:0005506">
    <property type="term" value="F:iron ion binding"/>
    <property type="evidence" value="ECO:0007669"/>
    <property type="project" value="InterPro"/>
</dbReference>
<evidence type="ECO:0000256" key="13">
    <source>
        <dbReference type="SAM" id="Phobius"/>
    </source>
</evidence>
<dbReference type="InterPro" id="IPR001128">
    <property type="entry name" value="Cyt_P450"/>
</dbReference>
<dbReference type="GO" id="GO:0020037">
    <property type="term" value="F:heme binding"/>
    <property type="evidence" value="ECO:0007669"/>
    <property type="project" value="InterPro"/>
</dbReference>
<dbReference type="SUPFAM" id="SSF48264">
    <property type="entry name" value="Cytochrome P450"/>
    <property type="match status" value="2"/>
</dbReference>
<dbReference type="PROSITE" id="PS00086">
    <property type="entry name" value="CYTOCHROME_P450"/>
    <property type="match status" value="2"/>
</dbReference>
<evidence type="ECO:0000256" key="2">
    <source>
        <dbReference type="ARBA" id="ARBA00004586"/>
    </source>
</evidence>
<feature type="binding site" description="axial binding residue" evidence="12">
    <location>
        <position position="449"/>
    </location>
    <ligand>
        <name>heme</name>
        <dbReference type="ChEBI" id="CHEBI:30413"/>
    </ligand>
    <ligandPart>
        <name>Fe</name>
        <dbReference type="ChEBI" id="CHEBI:18248"/>
    </ligandPart>
</feature>
<comment type="caution">
    <text evidence="14">The sequence shown here is derived from an EMBL/GenBank/DDBJ whole genome shotgun (WGS) entry which is preliminary data.</text>
</comment>
<dbReference type="CDD" id="cd11055">
    <property type="entry name" value="CYP3A-like"/>
    <property type="match status" value="2"/>
</dbReference>
<evidence type="ECO:0008006" key="16">
    <source>
        <dbReference type="Google" id="ProtNLM"/>
    </source>
</evidence>
<evidence type="ECO:0000256" key="3">
    <source>
        <dbReference type="ARBA" id="ARBA00010617"/>
    </source>
</evidence>
<keyword evidence="13" id="KW-0812">Transmembrane</keyword>
<dbReference type="FunFam" id="1.10.630.10:FF:000003">
    <property type="entry name" value="cytochrome P450 3A12-like isoform X2"/>
    <property type="match status" value="2"/>
</dbReference>
<comment type="function">
    <text evidence="11">Cytochromes P450 are a group of heme-thiolate monooxygenases. They oxidize a variety of structurally unrelated compounds, including steroids, fatty acids, and xenobiotics.</text>
</comment>
<evidence type="ECO:0000313" key="14">
    <source>
        <dbReference type="EMBL" id="CAF1185588.1"/>
    </source>
</evidence>
<comment type="cofactor">
    <cofactor evidence="1 12">
        <name>heme</name>
        <dbReference type="ChEBI" id="CHEBI:30413"/>
    </cofactor>
</comment>
<dbReference type="PRINTS" id="PR00385">
    <property type="entry name" value="P450"/>
</dbReference>
<comment type="similarity">
    <text evidence="3">Belongs to the cytochrome P450 family.</text>
</comment>
<evidence type="ECO:0000256" key="10">
    <source>
        <dbReference type="ARBA" id="ARBA00023136"/>
    </source>
</evidence>
<evidence type="ECO:0000256" key="11">
    <source>
        <dbReference type="ARBA" id="ARBA00043906"/>
    </source>
</evidence>
<dbReference type="PRINTS" id="PR00463">
    <property type="entry name" value="EP450I"/>
</dbReference>
<keyword evidence="9" id="KW-0503">Monooxygenase</keyword>
<dbReference type="GO" id="GO:0016705">
    <property type="term" value="F:oxidoreductase activity, acting on paired donors, with incorporation or reduction of molecular oxygen"/>
    <property type="evidence" value="ECO:0007669"/>
    <property type="project" value="InterPro"/>
</dbReference>
<keyword evidence="13" id="KW-1133">Transmembrane helix</keyword>
<dbReference type="InterPro" id="IPR050705">
    <property type="entry name" value="Cytochrome_P450_3A"/>
</dbReference>
<evidence type="ECO:0000256" key="1">
    <source>
        <dbReference type="ARBA" id="ARBA00001971"/>
    </source>
</evidence>
<dbReference type="InterPro" id="IPR036396">
    <property type="entry name" value="Cyt_P450_sf"/>
</dbReference>
<feature type="transmembrane region" description="Helical" evidence="13">
    <location>
        <begin position="213"/>
        <end position="233"/>
    </location>
</feature>
<evidence type="ECO:0000256" key="8">
    <source>
        <dbReference type="ARBA" id="ARBA00023004"/>
    </source>
</evidence>
<keyword evidence="4 12" id="KW-0349">Heme</keyword>
<evidence type="ECO:0000256" key="12">
    <source>
        <dbReference type="PIRSR" id="PIRSR602401-1"/>
    </source>
</evidence>
<gene>
    <name evidence="14" type="ORF">XAT740_LOCUS22821</name>
</gene>
<dbReference type="InterPro" id="IPR002401">
    <property type="entry name" value="Cyt_P450_E_grp-I"/>
</dbReference>
<keyword evidence="10 13" id="KW-0472">Membrane</keyword>
<reference evidence="14" key="1">
    <citation type="submission" date="2021-02" db="EMBL/GenBank/DDBJ databases">
        <authorList>
            <person name="Nowell W R."/>
        </authorList>
    </citation>
    <scope>NUCLEOTIDE SEQUENCE</scope>
</reference>
<protein>
    <recommendedName>
        <fullName evidence="16">Cytochrome P450</fullName>
    </recommendedName>
</protein>
<dbReference type="InterPro" id="IPR017972">
    <property type="entry name" value="Cyt_P450_CS"/>
</dbReference>
<organism evidence="14 15">
    <name type="scientific">Adineta ricciae</name>
    <name type="common">Rotifer</name>
    <dbReference type="NCBI Taxonomy" id="249248"/>
    <lineage>
        <taxon>Eukaryota</taxon>
        <taxon>Metazoa</taxon>
        <taxon>Spiralia</taxon>
        <taxon>Gnathifera</taxon>
        <taxon>Rotifera</taxon>
        <taxon>Eurotatoria</taxon>
        <taxon>Bdelloidea</taxon>
        <taxon>Adinetida</taxon>
        <taxon>Adinetidae</taxon>
        <taxon>Adineta</taxon>
    </lineage>
</organism>
<keyword evidence="7" id="KW-0560">Oxidoreductase</keyword>
<sequence>MTYFFIFNSLSLTLLVIFTLIFVYYVYNLRTNNIFRRLGMPSPPPIPVLGELYNAMKKGMYANDLDLVGKYGKIIGVYEGNAPVVLLSDPDLLRKVLIKDSHTFMNRRPFDGAAGILEHSLIALKDEHWKSVRSIISPAFSTAKLKSIFGLMNEVSEIYKKRLLEYADKQETFDIKQLNGEFTLDNITTCLFGVQTNSLEEENGALIDHLKKFFSFSLANLFLLIFFISPRLARRLGNNGYSVIPRDTIRYLTNLMNQILDRRRQHLERRNDFIQLLIDREEQVKHEEQQFETNKKSLSNNEILGQAAVFLVAGYETTSVLMSFFFYVMATHPQIQEKVYDEIQQVIPNNEVTYEKLSELHYLDMVISETLRMYPPFTRFERVASTDYQLGDYRIPKGIVISVPVYPIHHDPQVWPEPEKFIPERFSTEEKGKRDAMSYLPFGDGPRNCLGMRFALLEVKLGIVKALRAVQIQQCEKTEIPIQLNRSSTLSSKNAIWIRARHHSIVSTDIRRYGRYVLHLYFCPMMSQSYYFLKNNASRRFGIPAPTPIPLFGELFHIIFKGLYQHDMDLVRKYGKLVGIYEGPKYTILLSDPELLRKVLIKDSHVFMNRRSVEGVLGPFDHGLTQLKDEHWKNARAIVSPTFSSAKLKAMYGLMSEVSDMYNTRLLDLADKQEMFNIKELTQEFTLDSIGSCLFGVEINSLQNENGALVKHLKQIFGLSLANLMVIIFLISPRFARYLGAKGYSILPKDTVDYLTRLLNQILDRRRQHVERRNDFIQIMVDHEEEMEHNEQQAGTLTKTLNDKEILGQALIFLLAGYETTSILMSFFFYVMATEPEVQERVYNEIQQEIGDNEITYEKLNELHYLDMAVSETLRMYPPVIRFDRVAGADYKLGDYQVLKDTLINIPVYAIHHDPTVYPDPEKFMPERFSVNERSKRDPLTYLPFGDGPRNCIGMRFALLEAKLAIAKALRVVEIQRCEKTQVPLKLNKLKTLAPKEGIWLCVTRRSQ</sequence>
<name>A0A814V2X6_ADIRI</name>
<keyword evidence="8 12" id="KW-0408">Iron</keyword>
<dbReference type="Pfam" id="PF00067">
    <property type="entry name" value="p450"/>
    <property type="match status" value="2"/>
</dbReference>
<dbReference type="AlphaFoldDB" id="A0A814V2X6"/>
<dbReference type="PANTHER" id="PTHR24302:SF15">
    <property type="entry name" value="FATTY-ACID PEROXYGENASE"/>
    <property type="match status" value="1"/>
</dbReference>
<dbReference type="EMBL" id="CAJNOR010001697">
    <property type="protein sequence ID" value="CAF1185588.1"/>
    <property type="molecule type" value="Genomic_DNA"/>
</dbReference>
<proteinExistence type="inferred from homology"/>
<evidence type="ECO:0000256" key="6">
    <source>
        <dbReference type="ARBA" id="ARBA00022824"/>
    </source>
</evidence>
<comment type="subcellular location">
    <subcellularLocation>
        <location evidence="2">Endoplasmic reticulum membrane</location>
    </subcellularLocation>
</comment>
<feature type="transmembrane region" description="Helical" evidence="13">
    <location>
        <begin position="6"/>
        <end position="27"/>
    </location>
</feature>
<evidence type="ECO:0000256" key="7">
    <source>
        <dbReference type="ARBA" id="ARBA00023002"/>
    </source>
</evidence>
<keyword evidence="15" id="KW-1185">Reference proteome</keyword>
<accession>A0A814V2X6</accession>
<evidence type="ECO:0000256" key="5">
    <source>
        <dbReference type="ARBA" id="ARBA00022723"/>
    </source>
</evidence>